<comment type="subcellular location">
    <subcellularLocation>
        <location evidence="1">Cell membrane</location>
        <topology evidence="1">Multi-pass membrane protein</topology>
    </subcellularLocation>
</comment>
<dbReference type="Proteomes" id="UP000008633">
    <property type="component" value="Chromosome"/>
</dbReference>
<keyword evidence="8" id="KW-1185">Reference proteome</keyword>
<dbReference type="HOGENOM" id="CLU_087840_1_2_7"/>
<organism evidence="7 8">
    <name type="scientific">Nitratifractor salsuginis (strain DSM 16511 / JCM 12458 / E9I37-1)</name>
    <dbReference type="NCBI Taxonomy" id="749222"/>
    <lineage>
        <taxon>Bacteria</taxon>
        <taxon>Pseudomonadati</taxon>
        <taxon>Campylobacterota</taxon>
        <taxon>Epsilonproteobacteria</taxon>
        <taxon>Campylobacterales</taxon>
        <taxon>Sulfurovaceae</taxon>
        <taxon>Nitratifractor</taxon>
    </lineage>
</organism>
<proteinExistence type="predicted"/>
<dbReference type="GO" id="GO:0005886">
    <property type="term" value="C:plasma membrane"/>
    <property type="evidence" value="ECO:0007669"/>
    <property type="project" value="UniProtKB-SubCell"/>
</dbReference>
<feature type="transmembrane region" description="Helical" evidence="6">
    <location>
        <begin position="110"/>
        <end position="136"/>
    </location>
</feature>
<protein>
    <submittedName>
        <fullName evidence="7">Lysine exporter protein (LYSE/YGGA)</fullName>
    </submittedName>
</protein>
<evidence type="ECO:0000256" key="3">
    <source>
        <dbReference type="ARBA" id="ARBA00022692"/>
    </source>
</evidence>
<dbReference type="Pfam" id="PF01810">
    <property type="entry name" value="LysE"/>
    <property type="match status" value="1"/>
</dbReference>
<dbReference type="AlphaFoldDB" id="E6WZ48"/>
<name>E6WZ48_NITSE</name>
<feature type="transmembrane region" description="Helical" evidence="6">
    <location>
        <begin position="142"/>
        <end position="163"/>
    </location>
</feature>
<evidence type="ECO:0000256" key="1">
    <source>
        <dbReference type="ARBA" id="ARBA00004651"/>
    </source>
</evidence>
<dbReference type="GO" id="GO:0006865">
    <property type="term" value="P:amino acid transport"/>
    <property type="evidence" value="ECO:0007669"/>
    <property type="project" value="InterPro"/>
</dbReference>
<feature type="transmembrane region" description="Helical" evidence="6">
    <location>
        <begin position="6"/>
        <end position="27"/>
    </location>
</feature>
<accession>E6WZ48</accession>
<keyword evidence="3 6" id="KW-0812">Transmembrane</keyword>
<gene>
    <name evidence="7" type="ordered locus">Nitsa_0226</name>
</gene>
<feature type="transmembrane region" description="Helical" evidence="6">
    <location>
        <begin position="69"/>
        <end position="89"/>
    </location>
</feature>
<evidence type="ECO:0000313" key="8">
    <source>
        <dbReference type="Proteomes" id="UP000008633"/>
    </source>
</evidence>
<feature type="transmembrane region" description="Helical" evidence="6">
    <location>
        <begin position="175"/>
        <end position="195"/>
    </location>
</feature>
<sequence length="198" mass="21592">MILQSFLEGFLLGLGAAVPLGPINVLIMSSALRHYGSAVTLGAGAMSADISYLVLILFGLFHFMENPAITLAMGLAGSGFLLYLAWLIFKGRNEPVHLQQVREISLFKSWLKGYTLTLLNPYTVIFWLSVSTYIAAKKLDPIATVAGLFSAIVLWITLMPLAIHKSKHLFSQKIATLFSIASATILTFFAIGMLVKIL</sequence>
<dbReference type="OrthoDB" id="5361502at2"/>
<evidence type="ECO:0000256" key="6">
    <source>
        <dbReference type="SAM" id="Phobius"/>
    </source>
</evidence>
<dbReference type="RefSeq" id="WP_013553195.1">
    <property type="nucleotide sequence ID" value="NC_014935.1"/>
</dbReference>
<dbReference type="InterPro" id="IPR001123">
    <property type="entry name" value="LeuE-type"/>
</dbReference>
<evidence type="ECO:0000256" key="2">
    <source>
        <dbReference type="ARBA" id="ARBA00022475"/>
    </source>
</evidence>
<dbReference type="KEGG" id="nsa:Nitsa_0226"/>
<reference evidence="7 8" key="1">
    <citation type="journal article" date="2011" name="Stand. Genomic Sci.">
        <title>Complete genome sequence of Nitratifractor salsuginis type strain (E9I37-1).</title>
        <authorList>
            <person name="Anderson I."/>
            <person name="Sikorski J."/>
            <person name="Zeytun A."/>
            <person name="Nolan M."/>
            <person name="Lapidus A."/>
            <person name="Lucas S."/>
            <person name="Hammon N."/>
            <person name="Deshpande S."/>
            <person name="Cheng J.F."/>
            <person name="Tapia R."/>
            <person name="Han C."/>
            <person name="Goodwin L."/>
            <person name="Pitluck S."/>
            <person name="Liolios K."/>
            <person name="Pagani I."/>
            <person name="Ivanova N."/>
            <person name="Huntemann M."/>
            <person name="Mavromatis K."/>
            <person name="Ovchinikova G."/>
            <person name="Pati A."/>
            <person name="Chen A."/>
            <person name="Palaniappan K."/>
            <person name="Land M."/>
            <person name="Hauser L."/>
            <person name="Brambilla E.M."/>
            <person name="Ngatchou-Djao O.D."/>
            <person name="Rohde M."/>
            <person name="Tindall B.J."/>
            <person name="Goker M."/>
            <person name="Detter J.C."/>
            <person name="Woyke T."/>
            <person name="Bristow J."/>
            <person name="Eisen J.A."/>
            <person name="Markowitz V."/>
            <person name="Hugenholtz P."/>
            <person name="Klenk H.P."/>
            <person name="Kyrpides N.C."/>
        </authorList>
    </citation>
    <scope>NUCLEOTIDE SEQUENCE [LARGE SCALE GENOMIC DNA]</scope>
    <source>
        <strain evidence="8">DSM 16511 / JCM 12458 / E9I37-1</strain>
    </source>
</reference>
<dbReference type="PANTHER" id="PTHR38825:SF2">
    <property type="entry name" value="LYSINE TRANSPORTER LYSE"/>
    <property type="match status" value="1"/>
</dbReference>
<feature type="transmembrane region" description="Helical" evidence="6">
    <location>
        <begin position="39"/>
        <end position="63"/>
    </location>
</feature>
<evidence type="ECO:0000256" key="4">
    <source>
        <dbReference type="ARBA" id="ARBA00022989"/>
    </source>
</evidence>
<evidence type="ECO:0000256" key="5">
    <source>
        <dbReference type="ARBA" id="ARBA00023136"/>
    </source>
</evidence>
<dbReference type="EMBL" id="CP002452">
    <property type="protein sequence ID" value="ADV45498.1"/>
    <property type="molecule type" value="Genomic_DNA"/>
</dbReference>
<dbReference type="PANTHER" id="PTHR38825">
    <property type="entry name" value="LYSINE EXPORTER PROTEIN (LYSE/YGGA)"/>
    <property type="match status" value="1"/>
</dbReference>
<keyword evidence="2" id="KW-1003">Cell membrane</keyword>
<dbReference type="STRING" id="749222.Nitsa_0226"/>
<reference evidence="8" key="2">
    <citation type="submission" date="2011-01" db="EMBL/GenBank/DDBJ databases">
        <title>The complete genome of Nitratifractor salsuginis DSM 16511.</title>
        <authorList>
            <consortium name="US DOE Joint Genome Institute (JGI-PGF)"/>
            <person name="Lucas S."/>
            <person name="Copeland A."/>
            <person name="Lapidus A."/>
            <person name="Bruce D."/>
            <person name="Goodwin L."/>
            <person name="Pitluck S."/>
            <person name="Kyrpides N."/>
            <person name="Mavromatis K."/>
            <person name="Ivanova N."/>
            <person name="Mikhailova N."/>
            <person name="Zeytun A."/>
            <person name="Detter J.C."/>
            <person name="Tapia R."/>
            <person name="Han C."/>
            <person name="Land M."/>
            <person name="Hauser L."/>
            <person name="Markowitz V."/>
            <person name="Cheng J.-F."/>
            <person name="Hugenholtz P."/>
            <person name="Woyke T."/>
            <person name="Wu D."/>
            <person name="Tindall B."/>
            <person name="Schuetze A."/>
            <person name="Brambilla E."/>
            <person name="Klenk H.-P."/>
            <person name="Eisen J.A."/>
        </authorList>
    </citation>
    <scope>NUCLEOTIDE SEQUENCE [LARGE SCALE GENOMIC DNA]</scope>
    <source>
        <strain evidence="8">DSM 16511 / JCM 12458 / E9I37-1</strain>
    </source>
</reference>
<dbReference type="eggNOG" id="COG1280">
    <property type="taxonomic scope" value="Bacteria"/>
</dbReference>
<keyword evidence="4 6" id="KW-1133">Transmembrane helix</keyword>
<evidence type="ECO:0000313" key="7">
    <source>
        <dbReference type="EMBL" id="ADV45498.1"/>
    </source>
</evidence>
<keyword evidence="5 6" id="KW-0472">Membrane</keyword>